<comment type="similarity">
    <text evidence="2">Belongs to the FliS family.</text>
</comment>
<evidence type="ECO:0000313" key="7">
    <source>
        <dbReference type="Proteomes" id="UP000265614"/>
    </source>
</evidence>
<keyword evidence="6" id="KW-0969">Cilium</keyword>
<evidence type="ECO:0000256" key="2">
    <source>
        <dbReference type="ARBA" id="ARBA00008787"/>
    </source>
</evidence>
<dbReference type="InterPro" id="IPR003713">
    <property type="entry name" value="FliS"/>
</dbReference>
<comment type="caution">
    <text evidence="6">The sequence shown here is derived from an EMBL/GenBank/DDBJ whole genome shotgun (WGS) entry which is preliminary data.</text>
</comment>
<dbReference type="GO" id="GO:0005829">
    <property type="term" value="C:cytosol"/>
    <property type="evidence" value="ECO:0007669"/>
    <property type="project" value="UniProtKB-SubCell"/>
</dbReference>
<evidence type="ECO:0000313" key="6">
    <source>
        <dbReference type="EMBL" id="RJK92822.1"/>
    </source>
</evidence>
<dbReference type="SUPFAM" id="SSF101116">
    <property type="entry name" value="Flagellar export chaperone FliS"/>
    <property type="match status" value="1"/>
</dbReference>
<keyword evidence="4" id="KW-1005">Bacterial flagellum biogenesis</keyword>
<protein>
    <submittedName>
        <fullName evidence="6">Flagellar export chaperone FliS</fullName>
    </submittedName>
</protein>
<dbReference type="Gene3D" id="1.20.120.340">
    <property type="entry name" value="Flagellar protein FliS"/>
    <property type="match status" value="1"/>
</dbReference>
<dbReference type="AlphaFoldDB" id="A0A3A3YRE8"/>
<dbReference type="GO" id="GO:0044780">
    <property type="term" value="P:bacterial-type flagellum assembly"/>
    <property type="evidence" value="ECO:0007669"/>
    <property type="project" value="InterPro"/>
</dbReference>
<evidence type="ECO:0000256" key="3">
    <source>
        <dbReference type="ARBA" id="ARBA00022490"/>
    </source>
</evidence>
<gene>
    <name evidence="6" type="primary">fliS</name>
    <name evidence="6" type="ORF">D5H78_18400</name>
</gene>
<dbReference type="OrthoDB" id="3268516at2"/>
<comment type="subcellular location">
    <subcellularLocation>
        <location evidence="1">Cytoplasm</location>
        <location evidence="1">Cytosol</location>
    </subcellularLocation>
</comment>
<proteinExistence type="inferred from homology"/>
<dbReference type="EMBL" id="QZEZ01000012">
    <property type="protein sequence ID" value="RJK92822.1"/>
    <property type="molecule type" value="Genomic_DNA"/>
</dbReference>
<keyword evidence="5" id="KW-0143">Chaperone</keyword>
<dbReference type="NCBIfam" id="TIGR00208">
    <property type="entry name" value="fliS"/>
    <property type="match status" value="1"/>
</dbReference>
<keyword evidence="6" id="KW-0966">Cell projection</keyword>
<organism evidence="6 7">
    <name type="scientific">Vallicoccus soli</name>
    <dbReference type="NCBI Taxonomy" id="2339232"/>
    <lineage>
        <taxon>Bacteria</taxon>
        <taxon>Bacillati</taxon>
        <taxon>Actinomycetota</taxon>
        <taxon>Actinomycetes</taxon>
        <taxon>Motilibacterales</taxon>
        <taxon>Vallicoccaceae</taxon>
        <taxon>Vallicoccus</taxon>
    </lineage>
</organism>
<dbReference type="CDD" id="cd16098">
    <property type="entry name" value="FliS"/>
    <property type="match status" value="1"/>
</dbReference>
<evidence type="ECO:0000256" key="4">
    <source>
        <dbReference type="ARBA" id="ARBA00022795"/>
    </source>
</evidence>
<name>A0A3A3YRE8_9ACTN</name>
<evidence type="ECO:0000256" key="5">
    <source>
        <dbReference type="ARBA" id="ARBA00023186"/>
    </source>
</evidence>
<evidence type="ECO:0000256" key="1">
    <source>
        <dbReference type="ARBA" id="ARBA00004514"/>
    </source>
</evidence>
<keyword evidence="7" id="KW-1185">Reference proteome</keyword>
<keyword evidence="3" id="KW-0963">Cytoplasm</keyword>
<dbReference type="Proteomes" id="UP000265614">
    <property type="component" value="Unassembled WGS sequence"/>
</dbReference>
<dbReference type="RefSeq" id="WP_119951957.1">
    <property type="nucleotide sequence ID" value="NZ_QZEZ01000012.1"/>
</dbReference>
<reference evidence="6 7" key="1">
    <citation type="submission" date="2018-09" db="EMBL/GenBank/DDBJ databases">
        <title>YIM 75000 draft genome.</title>
        <authorList>
            <person name="Tang S."/>
            <person name="Feng Y."/>
        </authorList>
    </citation>
    <scope>NUCLEOTIDE SEQUENCE [LARGE SCALE GENOMIC DNA]</scope>
    <source>
        <strain evidence="6 7">YIM 75000</strain>
    </source>
</reference>
<keyword evidence="6" id="KW-0282">Flagellum</keyword>
<accession>A0A3A3YRE8</accession>
<sequence length="129" mass="13959">MSAAAYSAYRARFVEDSLATASPARLLTMLYDRLLLDVDRAEAAQQRGDRVEAGRQLLHAQEIVLELRSSLKVDLWEGGPGLSALYGFLHSELVRANVTGDPGVTAGCRGIVAPLRDAWHEAARTAPQA</sequence>
<dbReference type="InterPro" id="IPR036584">
    <property type="entry name" value="FliS_sf"/>
</dbReference>
<dbReference type="Pfam" id="PF02561">
    <property type="entry name" value="FliS"/>
    <property type="match status" value="1"/>
</dbReference>
<dbReference type="PANTHER" id="PTHR34773:SF1">
    <property type="entry name" value="FLAGELLAR SECRETION CHAPERONE FLIS"/>
    <property type="match status" value="1"/>
</dbReference>
<dbReference type="GO" id="GO:0071973">
    <property type="term" value="P:bacterial-type flagellum-dependent cell motility"/>
    <property type="evidence" value="ECO:0007669"/>
    <property type="project" value="TreeGrafter"/>
</dbReference>
<dbReference type="PANTHER" id="PTHR34773">
    <property type="entry name" value="FLAGELLAR SECRETION CHAPERONE FLIS"/>
    <property type="match status" value="1"/>
</dbReference>